<dbReference type="Gene3D" id="2.50.20.10">
    <property type="entry name" value="Lipoprotein localisation LolA/LolB/LppX"/>
    <property type="match status" value="1"/>
</dbReference>
<dbReference type="GO" id="GO:0044874">
    <property type="term" value="P:lipoprotein localization to outer membrane"/>
    <property type="evidence" value="ECO:0007669"/>
    <property type="project" value="UniProtKB-UniRule"/>
</dbReference>
<comment type="subcellular location">
    <subcellularLocation>
        <location evidence="1 10">Periplasm</location>
    </subcellularLocation>
</comment>
<dbReference type="InterPro" id="IPR029046">
    <property type="entry name" value="LolA/LolB/LppX"/>
</dbReference>
<keyword evidence="8 10" id="KW-0653">Protein transport</keyword>
<dbReference type="GO" id="GO:0042953">
    <property type="term" value="P:lipoprotein transport"/>
    <property type="evidence" value="ECO:0007669"/>
    <property type="project" value="InterPro"/>
</dbReference>
<evidence type="ECO:0000256" key="9">
    <source>
        <dbReference type="ARBA" id="ARBA00023186"/>
    </source>
</evidence>
<evidence type="ECO:0000256" key="4">
    <source>
        <dbReference type="ARBA" id="ARBA00014035"/>
    </source>
</evidence>
<keyword evidence="9 10" id="KW-0143">Chaperone</keyword>
<dbReference type="CDD" id="cd16325">
    <property type="entry name" value="LolA"/>
    <property type="match status" value="1"/>
</dbReference>
<feature type="signal peptide" evidence="10">
    <location>
        <begin position="1"/>
        <end position="18"/>
    </location>
</feature>
<keyword evidence="5 10" id="KW-0813">Transport</keyword>
<keyword evidence="7 10" id="KW-0574">Periplasm</keyword>
<comment type="function">
    <text evidence="10">Participates in the translocation of lipoproteins from the inner membrane to the outer membrane. Only forms a complex with a lipoprotein if the residue after the N-terminal Cys is not an aspartate (The Asp acts as a targeting signal to indicate that the lipoprotein should stay in the inner membrane).</text>
</comment>
<dbReference type="InterPro" id="IPR004564">
    <property type="entry name" value="OM_lipoprot_carrier_LolA-like"/>
</dbReference>
<dbReference type="NCBIfam" id="TIGR00547">
    <property type="entry name" value="lolA"/>
    <property type="match status" value="1"/>
</dbReference>
<dbReference type="SUPFAM" id="SSF89392">
    <property type="entry name" value="Prokaryotic lipoproteins and lipoprotein localization factors"/>
    <property type="match status" value="1"/>
</dbReference>
<organism evidence="11 12">
    <name type="scientific">Rheinheimera riviphila</name>
    <dbReference type="NCBI Taxonomy" id="1834037"/>
    <lineage>
        <taxon>Bacteria</taxon>
        <taxon>Pseudomonadati</taxon>
        <taxon>Pseudomonadota</taxon>
        <taxon>Gammaproteobacteria</taxon>
        <taxon>Chromatiales</taxon>
        <taxon>Chromatiaceae</taxon>
        <taxon>Rheinheimera</taxon>
    </lineage>
</organism>
<dbReference type="EMBL" id="SACS01000003">
    <property type="protein sequence ID" value="RVU40824.1"/>
    <property type="molecule type" value="Genomic_DNA"/>
</dbReference>
<comment type="subunit">
    <text evidence="3 10">Monomer.</text>
</comment>
<keyword evidence="12" id="KW-1185">Reference proteome</keyword>
<evidence type="ECO:0000313" key="11">
    <source>
        <dbReference type="EMBL" id="RVU40824.1"/>
    </source>
</evidence>
<dbReference type="InterPro" id="IPR018323">
    <property type="entry name" value="OM_lipoprot_carrier_LolA_Pbac"/>
</dbReference>
<dbReference type="Proteomes" id="UP000283077">
    <property type="component" value="Unassembled WGS sequence"/>
</dbReference>
<evidence type="ECO:0000256" key="3">
    <source>
        <dbReference type="ARBA" id="ARBA00011245"/>
    </source>
</evidence>
<dbReference type="PANTHER" id="PTHR35869">
    <property type="entry name" value="OUTER-MEMBRANE LIPOPROTEIN CARRIER PROTEIN"/>
    <property type="match status" value="1"/>
</dbReference>
<evidence type="ECO:0000256" key="2">
    <source>
        <dbReference type="ARBA" id="ARBA00007615"/>
    </source>
</evidence>
<evidence type="ECO:0000256" key="7">
    <source>
        <dbReference type="ARBA" id="ARBA00022764"/>
    </source>
</evidence>
<evidence type="ECO:0000313" key="12">
    <source>
        <dbReference type="Proteomes" id="UP000283077"/>
    </source>
</evidence>
<dbReference type="RefSeq" id="WP_127697835.1">
    <property type="nucleotide sequence ID" value="NZ_SACS01000003.1"/>
</dbReference>
<evidence type="ECO:0000256" key="10">
    <source>
        <dbReference type="HAMAP-Rule" id="MF_00240"/>
    </source>
</evidence>
<dbReference type="Pfam" id="PF03548">
    <property type="entry name" value="LolA"/>
    <property type="match status" value="1"/>
</dbReference>
<keyword evidence="6 10" id="KW-0732">Signal</keyword>
<gene>
    <name evidence="10 11" type="primary">lolA</name>
    <name evidence="11" type="ORF">EOE67_04395</name>
</gene>
<proteinExistence type="inferred from homology"/>
<dbReference type="OrthoDB" id="9787361at2"/>
<sequence length="204" mass="22645" precursor="true">MKKLVVVLGLLFAGGVQAAAEQADALKNKLARLHSYQASFVQTVVDAKNQPVQEAGEGMLTLKQPSLFRFETLSPEPNLFIGDGKTLWHYNELLEQVSLYDAKKEVNRTPFVLLTSNDASLWQQYEVSGEGQKFVITPKSADNPVRQLTLTFSGVGLSHMAVLDNNGQRSDFEFLAIQNNVNIESSLFKFEAPKGVEVDDLRNK</sequence>
<keyword evidence="11" id="KW-0449">Lipoprotein</keyword>
<dbReference type="GO" id="GO:0030288">
    <property type="term" value="C:outer membrane-bounded periplasmic space"/>
    <property type="evidence" value="ECO:0007669"/>
    <property type="project" value="TreeGrafter"/>
</dbReference>
<dbReference type="PANTHER" id="PTHR35869:SF1">
    <property type="entry name" value="OUTER-MEMBRANE LIPOPROTEIN CARRIER PROTEIN"/>
    <property type="match status" value="1"/>
</dbReference>
<feature type="chain" id="PRO_5019592113" description="Outer-membrane lipoprotein carrier protein" evidence="10">
    <location>
        <begin position="19"/>
        <end position="204"/>
    </location>
</feature>
<evidence type="ECO:0000256" key="5">
    <source>
        <dbReference type="ARBA" id="ARBA00022448"/>
    </source>
</evidence>
<dbReference type="HAMAP" id="MF_00240">
    <property type="entry name" value="LolA"/>
    <property type="match status" value="1"/>
</dbReference>
<name>A0A437R206_9GAMM</name>
<dbReference type="AlphaFoldDB" id="A0A437R206"/>
<evidence type="ECO:0000256" key="8">
    <source>
        <dbReference type="ARBA" id="ARBA00022927"/>
    </source>
</evidence>
<protein>
    <recommendedName>
        <fullName evidence="4 10">Outer-membrane lipoprotein carrier protein</fullName>
    </recommendedName>
</protein>
<evidence type="ECO:0000256" key="1">
    <source>
        <dbReference type="ARBA" id="ARBA00004418"/>
    </source>
</evidence>
<comment type="similarity">
    <text evidence="2 10">Belongs to the LolA family.</text>
</comment>
<reference evidence="11 12" key="1">
    <citation type="submission" date="2019-01" db="EMBL/GenBank/DDBJ databases">
        <authorList>
            <person name="Chen W.-M."/>
        </authorList>
    </citation>
    <scope>NUCLEOTIDE SEQUENCE [LARGE SCALE GENOMIC DNA]</scope>
    <source>
        <strain evidence="11 12">KYPC3</strain>
    </source>
</reference>
<evidence type="ECO:0000256" key="6">
    <source>
        <dbReference type="ARBA" id="ARBA00022729"/>
    </source>
</evidence>
<accession>A0A437R206</accession>
<comment type="caution">
    <text evidence="11">The sequence shown here is derived from an EMBL/GenBank/DDBJ whole genome shotgun (WGS) entry which is preliminary data.</text>
</comment>